<dbReference type="RefSeq" id="WP_191125374.1">
    <property type="nucleotide sequence ID" value="NZ_JACXWY010000016.1"/>
</dbReference>
<reference evidence="4" key="1">
    <citation type="submission" date="2020-09" db="EMBL/GenBank/DDBJ databases">
        <title>Bosea spartocytisi sp. nov. a root nodule endophyte of Spartocytisus supranubius in the high mountain ecosystem fo the Teide National Park (Canary Islands, Spain).</title>
        <authorList>
            <person name="Pulido-Suarez L."/>
            <person name="Peix A."/>
            <person name="Igual J.M."/>
            <person name="Socas-Perez N."/>
            <person name="Velazquez E."/>
            <person name="Flores-Felix J.D."/>
            <person name="Leon-Barrios M."/>
        </authorList>
    </citation>
    <scope>NUCLEOTIDE SEQUENCE</scope>
    <source>
        <strain evidence="4">SSUT16</strain>
    </source>
</reference>
<evidence type="ECO:0000259" key="3">
    <source>
        <dbReference type="Pfam" id="PF00294"/>
    </source>
</evidence>
<evidence type="ECO:0000313" key="4">
    <source>
        <dbReference type="EMBL" id="MBD3848221.1"/>
    </source>
</evidence>
<keyword evidence="5" id="KW-1185">Reference proteome</keyword>
<evidence type="ECO:0000256" key="2">
    <source>
        <dbReference type="ARBA" id="ARBA00022777"/>
    </source>
</evidence>
<proteinExistence type="predicted"/>
<dbReference type="SUPFAM" id="SSF53613">
    <property type="entry name" value="Ribokinase-like"/>
    <property type="match status" value="1"/>
</dbReference>
<sequence>MTPTLVTAGGLTVDHVISADGTVALDKVGGNGAYSAVGARCWVDAVGLISVAVSTYPRATLTRLRQNGIALDGVVMTEAALRSGNWFIYDERGDRSERLTSRPEELAEAGFPTDRLSPGQVAAWQDHLRRRGDADEISYSQFRDIHPMVAAQVPESYLWARGAHCAPARPVVLNELLPLFSGRGMVVTLDAGWQLAELTLDELSPFLAEVDAFLPSEIELAAILPQTGVETALALLAARCRGTVAVKLGPRGCLVWDKARGAAVPVPVVPTDAIDPTGAGDSFCGGFLAGLVATGDPVLAAAHGAVSASLIVSRHGADGALPVDHAVCRAKLDTLVGRLGRSPFSA</sequence>
<dbReference type="Proteomes" id="UP000619295">
    <property type="component" value="Unassembled WGS sequence"/>
</dbReference>
<dbReference type="Pfam" id="PF00294">
    <property type="entry name" value="PfkB"/>
    <property type="match status" value="1"/>
</dbReference>
<organism evidence="4 5">
    <name type="scientific">Bosea spartocytisi</name>
    <dbReference type="NCBI Taxonomy" id="2773451"/>
    <lineage>
        <taxon>Bacteria</taxon>
        <taxon>Pseudomonadati</taxon>
        <taxon>Pseudomonadota</taxon>
        <taxon>Alphaproteobacteria</taxon>
        <taxon>Hyphomicrobiales</taxon>
        <taxon>Boseaceae</taxon>
        <taxon>Bosea</taxon>
    </lineage>
</organism>
<keyword evidence="1" id="KW-0808">Transferase</keyword>
<dbReference type="InterPro" id="IPR011611">
    <property type="entry name" value="PfkB_dom"/>
</dbReference>
<evidence type="ECO:0000313" key="5">
    <source>
        <dbReference type="Proteomes" id="UP000619295"/>
    </source>
</evidence>
<dbReference type="InterPro" id="IPR029056">
    <property type="entry name" value="Ribokinase-like"/>
</dbReference>
<name>A0A927EF35_9HYPH</name>
<dbReference type="AlphaFoldDB" id="A0A927EF35"/>
<comment type="caution">
    <text evidence="4">The sequence shown here is derived from an EMBL/GenBank/DDBJ whole genome shotgun (WGS) entry which is preliminary data.</text>
</comment>
<accession>A0A927EF35</accession>
<feature type="domain" description="Carbohydrate kinase PfkB" evidence="3">
    <location>
        <begin position="162"/>
        <end position="322"/>
    </location>
</feature>
<keyword evidence="2 4" id="KW-0418">Kinase</keyword>
<dbReference type="PANTHER" id="PTHR10584">
    <property type="entry name" value="SUGAR KINASE"/>
    <property type="match status" value="1"/>
</dbReference>
<dbReference type="PROSITE" id="PS00584">
    <property type="entry name" value="PFKB_KINASES_2"/>
    <property type="match status" value="1"/>
</dbReference>
<dbReference type="Gene3D" id="3.40.1190.20">
    <property type="match status" value="1"/>
</dbReference>
<dbReference type="GO" id="GO:0016301">
    <property type="term" value="F:kinase activity"/>
    <property type="evidence" value="ECO:0007669"/>
    <property type="project" value="UniProtKB-KW"/>
</dbReference>
<dbReference type="InterPro" id="IPR002173">
    <property type="entry name" value="Carboh/pur_kinase_PfkB_CS"/>
</dbReference>
<evidence type="ECO:0000256" key="1">
    <source>
        <dbReference type="ARBA" id="ARBA00022679"/>
    </source>
</evidence>
<protein>
    <submittedName>
        <fullName evidence="4">Carbohydrate kinase family protein</fullName>
    </submittedName>
</protein>
<dbReference type="PANTHER" id="PTHR10584:SF166">
    <property type="entry name" value="RIBOKINASE"/>
    <property type="match status" value="1"/>
</dbReference>
<dbReference type="EMBL" id="JACXWY010000016">
    <property type="protein sequence ID" value="MBD3848221.1"/>
    <property type="molecule type" value="Genomic_DNA"/>
</dbReference>
<gene>
    <name evidence="4" type="ORF">IED13_21195</name>
</gene>